<evidence type="ECO:0000313" key="13">
    <source>
        <dbReference type="EMBL" id="SCW01969.1"/>
    </source>
</evidence>
<dbReference type="PANTHER" id="PTHR21506">
    <property type="entry name" value="COMPONENT OF OLIGOMERIC GOLGI COMPLEX 6"/>
    <property type="match status" value="1"/>
</dbReference>
<evidence type="ECO:0000256" key="3">
    <source>
        <dbReference type="ARBA" id="ARBA00020973"/>
    </source>
</evidence>
<keyword evidence="7 10" id="KW-0472">Membrane</keyword>
<comment type="similarity">
    <text evidence="2 10">Belongs to the COG6 family.</text>
</comment>
<keyword evidence="14" id="KW-1185">Reference proteome</keyword>
<dbReference type="SMART" id="SM01087">
    <property type="entry name" value="COG6"/>
    <property type="match status" value="1"/>
</dbReference>
<evidence type="ECO:0000256" key="8">
    <source>
        <dbReference type="ARBA" id="ARBA00031348"/>
    </source>
</evidence>
<evidence type="ECO:0000259" key="12">
    <source>
        <dbReference type="Pfam" id="PF20653"/>
    </source>
</evidence>
<evidence type="ECO:0000256" key="5">
    <source>
        <dbReference type="ARBA" id="ARBA00022927"/>
    </source>
</evidence>
<evidence type="ECO:0000313" key="14">
    <source>
        <dbReference type="Proteomes" id="UP000190831"/>
    </source>
</evidence>
<accession>A0A1G4ME05</accession>
<dbReference type="InterPro" id="IPR048368">
    <property type="entry name" value="COG6_N"/>
</dbReference>
<evidence type="ECO:0000256" key="2">
    <source>
        <dbReference type="ARBA" id="ARBA00011023"/>
    </source>
</evidence>
<comment type="function">
    <text evidence="9">Acts as a component of the peripheral membrane COG complex that is involved in intra-Golgi protein trafficking. COG is located at the cis-Golgi, and regulates tethering of retrograde intra-Golgi vesicles and possibly a number of other membrane trafficking events.</text>
</comment>
<evidence type="ECO:0000256" key="4">
    <source>
        <dbReference type="ARBA" id="ARBA00022448"/>
    </source>
</evidence>
<evidence type="ECO:0000256" key="1">
    <source>
        <dbReference type="ARBA" id="ARBA00004395"/>
    </source>
</evidence>
<dbReference type="GO" id="GO:0015031">
    <property type="term" value="P:protein transport"/>
    <property type="evidence" value="ECO:0007669"/>
    <property type="project" value="UniProtKB-KW"/>
</dbReference>
<dbReference type="InterPro" id="IPR048369">
    <property type="entry name" value="COG6_C"/>
</dbReference>
<comment type="subcellular location">
    <subcellularLocation>
        <location evidence="1 10">Golgi apparatus membrane</location>
        <topology evidence="1 10">Peripheral membrane protein</topology>
    </subcellularLocation>
</comment>
<evidence type="ECO:0000256" key="6">
    <source>
        <dbReference type="ARBA" id="ARBA00023034"/>
    </source>
</evidence>
<name>A0A1G4ME05_LACFM</name>
<evidence type="ECO:0000259" key="11">
    <source>
        <dbReference type="Pfam" id="PF06419"/>
    </source>
</evidence>
<dbReference type="EMBL" id="LT598488">
    <property type="protein sequence ID" value="SCW01969.1"/>
    <property type="molecule type" value="Genomic_DNA"/>
</dbReference>
<proteinExistence type="inferred from homology"/>
<keyword evidence="4 10" id="KW-0813">Transport</keyword>
<keyword evidence="5 10" id="KW-0653">Protein transport</keyword>
<evidence type="ECO:0000256" key="9">
    <source>
        <dbReference type="ARBA" id="ARBA00043873"/>
    </source>
</evidence>
<keyword evidence="6 10" id="KW-0333">Golgi apparatus</keyword>
<gene>
    <name evidence="13" type="ORF">LAFE_0E11254G</name>
</gene>
<dbReference type="AlphaFoldDB" id="A0A1G4ME05"/>
<feature type="domain" description="Conserved Oligomeric Golgi complex subunit 6 C-terminal" evidence="12">
    <location>
        <begin position="308"/>
        <end position="811"/>
    </location>
</feature>
<dbReference type="GO" id="GO:0006891">
    <property type="term" value="P:intra-Golgi vesicle-mediated transport"/>
    <property type="evidence" value="ECO:0007669"/>
    <property type="project" value="UniProtKB-UniRule"/>
</dbReference>
<evidence type="ECO:0000256" key="7">
    <source>
        <dbReference type="ARBA" id="ARBA00023136"/>
    </source>
</evidence>
<reference evidence="14" key="1">
    <citation type="submission" date="2016-03" db="EMBL/GenBank/DDBJ databases">
        <authorList>
            <person name="Devillers H."/>
        </authorList>
    </citation>
    <scope>NUCLEOTIDE SEQUENCE [LARGE SCALE GENOMIC DNA]</scope>
</reference>
<dbReference type="GO" id="GO:0000139">
    <property type="term" value="C:Golgi membrane"/>
    <property type="evidence" value="ECO:0007669"/>
    <property type="project" value="UniProtKB-SubCell"/>
</dbReference>
<dbReference type="Proteomes" id="UP000190831">
    <property type="component" value="Chromosome E"/>
</dbReference>
<comment type="subunit">
    <text evidence="10">Component of the conserved oligomeric Golgi complex.</text>
</comment>
<comment type="function">
    <text evidence="10">Acts as component of the peripheral membrane COG complex that is involved in intra-Golgi protein trafficking. COG is located at the cis-Golgi, and regulates tethering of retrograde intra-Golgi vesicles and possibly a number of other membrane trafficking events.</text>
</comment>
<evidence type="ECO:0000256" key="10">
    <source>
        <dbReference type="RuleBase" id="RU365075"/>
    </source>
</evidence>
<dbReference type="STRING" id="4955.A0A1G4ME05"/>
<sequence length="815" mass="93492">MDFLDYQTYAVDDEPNNETNLPAPASRLSLKTLHSSSTITDDFQLPDLKESDTDANQAANLHERMSLYAAASLKSLQLTSTLVDADSETATISSSAVKKPYSDSFQQVLKSANRNTDTTDILLSKRLSKVMNDYNRNNFQVDMELRKSFKILQDNQELLHLENQKLVRPDFVGSLARKSLRSDLENELLKSHLTILEDMQPIVRRIKRLSKPVENVRTVSKELLDKPSLESYIPVKTLDQITELRKQMNILKTKKQVLTYIRDKFTLTQVEDNALKNAEVDDFFYEVVNKIMRIKESATFLLALPNPQAGTTLLNQVNDYLEIASKRIYNYAVDFLYDLQSMSKAFGERAFESNDKQLIMFQKSLVYLSNDLQYFNEFLKKVVSIRSQRNLDDFLSQFDVDNTKNSRPIILSAHDPVRYLGDVLAYVHSLIVNEAEFVKSMFTFKNLDLQDTPSTVLQENSEFLDGLDIRILNEIFGPLENSIRIRLEQIIRFEDNPLLNFDIAELLKLYHMMFTKYGILEEGSLIKNLEDLISISTAKIVKGFTSYLENVNTSVKVGSDLLPPEWLSEYMSRLCEFLTKYEKNGLREGSDNIVNDNFLTNTLLDPMDNILKKQLQLSFPNAKKDPSMKTSLLIAEINCFDVVKSRLLPFHSTIFADDQTKFAYDKIATQLNSSIKQLIDFENVALLEKTGLSLYSNLLNMIFPVDSIQDELDFDMYLSLVENPLMSLDKISSNVHEKLNDYLSIALTDVQDNLLSQLISPRIADDVSSECFQNLSKFYLAFRQILLHLFPEQNEEVKSILNFSEDDFKTLVGIN</sequence>
<dbReference type="Pfam" id="PF20653">
    <property type="entry name" value="COG6_C"/>
    <property type="match status" value="1"/>
</dbReference>
<dbReference type="OrthoDB" id="272987at2759"/>
<dbReference type="InterPro" id="IPR010490">
    <property type="entry name" value="COG6"/>
</dbReference>
<organism evidence="13 14">
    <name type="scientific">Lachancea fermentati</name>
    <name type="common">Zygosaccharomyces fermentati</name>
    <dbReference type="NCBI Taxonomy" id="4955"/>
    <lineage>
        <taxon>Eukaryota</taxon>
        <taxon>Fungi</taxon>
        <taxon>Dikarya</taxon>
        <taxon>Ascomycota</taxon>
        <taxon>Saccharomycotina</taxon>
        <taxon>Saccharomycetes</taxon>
        <taxon>Saccharomycetales</taxon>
        <taxon>Saccharomycetaceae</taxon>
        <taxon>Lachancea</taxon>
    </lineage>
</organism>
<dbReference type="Pfam" id="PF06419">
    <property type="entry name" value="COG6_N"/>
    <property type="match status" value="1"/>
</dbReference>
<dbReference type="GO" id="GO:0017119">
    <property type="term" value="C:Golgi transport complex"/>
    <property type="evidence" value="ECO:0007669"/>
    <property type="project" value="UniProtKB-UniRule"/>
</dbReference>
<dbReference type="PANTHER" id="PTHR21506:SF0">
    <property type="entry name" value="CONSERVED OLIGOMERIC GOLGI COMPLEX SUBUNIT 6"/>
    <property type="match status" value="1"/>
</dbReference>
<protein>
    <recommendedName>
        <fullName evidence="3 10">Conserved oligomeric Golgi complex subunit 6</fullName>
        <shortName evidence="10">COG complex subunit 6</shortName>
    </recommendedName>
    <alternativeName>
        <fullName evidence="8 10">Component of oligomeric Golgi complex 6</fullName>
    </alternativeName>
</protein>
<dbReference type="OMA" id="IINMICP"/>
<feature type="domain" description="Conserved oligomeric complex COG6 N-terminal" evidence="11">
    <location>
        <begin position="176"/>
        <end position="277"/>
    </location>
</feature>